<gene>
    <name evidence="2" type="ORF">Hypma_016125</name>
</gene>
<proteinExistence type="predicted"/>
<evidence type="ECO:0000256" key="1">
    <source>
        <dbReference type="SAM" id="MobiDB-lite"/>
    </source>
</evidence>
<protein>
    <submittedName>
        <fullName evidence="2">Uncharacterized protein</fullName>
    </submittedName>
</protein>
<dbReference type="OrthoDB" id="3065631at2759"/>
<organism evidence="2 3">
    <name type="scientific">Hypsizygus marmoreus</name>
    <name type="common">White beech mushroom</name>
    <name type="synonym">Agaricus marmoreus</name>
    <dbReference type="NCBI Taxonomy" id="39966"/>
    <lineage>
        <taxon>Eukaryota</taxon>
        <taxon>Fungi</taxon>
        <taxon>Dikarya</taxon>
        <taxon>Basidiomycota</taxon>
        <taxon>Agaricomycotina</taxon>
        <taxon>Agaricomycetes</taxon>
        <taxon>Agaricomycetidae</taxon>
        <taxon>Agaricales</taxon>
        <taxon>Tricholomatineae</taxon>
        <taxon>Lyophyllaceae</taxon>
        <taxon>Hypsizygus</taxon>
    </lineage>
</organism>
<evidence type="ECO:0000313" key="2">
    <source>
        <dbReference type="EMBL" id="RDB28929.1"/>
    </source>
</evidence>
<keyword evidence="3" id="KW-1185">Reference proteome</keyword>
<dbReference type="EMBL" id="LUEZ02000010">
    <property type="protein sequence ID" value="RDB28929.1"/>
    <property type="molecule type" value="Genomic_DNA"/>
</dbReference>
<dbReference type="Proteomes" id="UP000076154">
    <property type="component" value="Unassembled WGS sequence"/>
</dbReference>
<dbReference type="InParanoid" id="A0A369K2S8"/>
<reference evidence="2" key="1">
    <citation type="submission" date="2018-04" db="EMBL/GenBank/DDBJ databases">
        <title>Whole genome sequencing of Hypsizygus marmoreus.</title>
        <authorList>
            <person name="Choi I.-G."/>
            <person name="Min B."/>
            <person name="Kim J.-G."/>
            <person name="Kim S."/>
            <person name="Oh Y.-L."/>
            <person name="Kong W.-S."/>
            <person name="Park H."/>
            <person name="Jeong J."/>
            <person name="Song E.-S."/>
        </authorList>
    </citation>
    <scope>NUCLEOTIDE SEQUENCE [LARGE SCALE GENOMIC DNA]</scope>
    <source>
        <strain evidence="2">51987-8</strain>
    </source>
</reference>
<feature type="compositionally biased region" description="Polar residues" evidence="1">
    <location>
        <begin position="98"/>
        <end position="109"/>
    </location>
</feature>
<evidence type="ECO:0000313" key="3">
    <source>
        <dbReference type="Proteomes" id="UP000076154"/>
    </source>
</evidence>
<name>A0A369K2S8_HYPMA</name>
<feature type="region of interest" description="Disordered" evidence="1">
    <location>
        <begin position="92"/>
        <end position="112"/>
    </location>
</feature>
<sequence length="603" mass="67229">MSHRTPTKVEFNIRGLTTAIRLMQPSDRTASVPPLPATTLATSTTALSRAYNHIAILLTQEGRESGQKDVAVTGRFSSAGMCVNALKISEDPPHVPSVSVTPDSGSEPSGPQLFNVKSVQPSGKSLQVLADPEQNSPMKPVSLRDHVSDLLQALMELSDDYDVQKKPFFRFIWLQCHRTMMDVLTADNLIVGEPLSDLLRRWKPQATDIVQDQWFGVRRVFHGYLDKRGVPYRSHSGKFDRQYQFSIPTLVAWRALFADTLGGLRELAMGWNASTPSSSLIDEITSALWAWDALVHDNKALNALLDVPSLQSAIYHARLVARGLQTINEHGKYTFITVTRQFQLSPDEGYELDTRDVILRYCQEPVAWLRAGKALSRSRFFKASLPRLNVIHVYKPPNSRMMTSPRDIMLEIILPKLITSSANDISTLIQRRIDQDDFKNSTEFSGTIHCQASLMGLIYSFSPGVSSTSIPTSASAPPLSKDTTEILQDIFTNADSVVGVGRKCCLCCYWLAQALTSENDRFLVPETNGIVLPWTPPSYGIPLEILEQIEEKLVLKLTEDTRRFVLSGRQSMARSQSPGSDSGYSFDLPPFMMKWDYESPPTG</sequence>
<accession>A0A369K2S8</accession>
<comment type="caution">
    <text evidence="2">The sequence shown here is derived from an EMBL/GenBank/DDBJ whole genome shotgun (WGS) entry which is preliminary data.</text>
</comment>
<dbReference type="AlphaFoldDB" id="A0A369K2S8"/>